<proteinExistence type="predicted"/>
<dbReference type="PRINTS" id="PR00160">
    <property type="entry name" value="GLUTAREDOXIN"/>
</dbReference>
<dbReference type="InterPro" id="IPR036249">
    <property type="entry name" value="Thioredoxin-like_sf"/>
</dbReference>
<gene>
    <name evidence="2" type="ORF">DL89DRAFT_212779</name>
</gene>
<dbReference type="Pfam" id="PF00462">
    <property type="entry name" value="Glutaredoxin"/>
    <property type="match status" value="1"/>
</dbReference>
<comment type="caution">
    <text evidence="2">The sequence shown here is derived from an EMBL/GenBank/DDBJ whole genome shotgun (WGS) entry which is preliminary data.</text>
</comment>
<dbReference type="GeneID" id="63800880"/>
<dbReference type="PROSITE" id="PS51354">
    <property type="entry name" value="GLUTAREDOXIN_2"/>
    <property type="match status" value="1"/>
</dbReference>
<feature type="domain" description="Glutaredoxin" evidence="1">
    <location>
        <begin position="2"/>
        <end position="65"/>
    </location>
</feature>
<keyword evidence="3" id="KW-1185">Reference proteome</keyword>
<feature type="non-terminal residue" evidence="2">
    <location>
        <position position="1"/>
    </location>
</feature>
<dbReference type="Gene3D" id="3.40.30.10">
    <property type="entry name" value="Glutaredoxin"/>
    <property type="match status" value="1"/>
</dbReference>
<dbReference type="PANTHER" id="PTHR45694">
    <property type="entry name" value="GLUTAREDOXIN 2"/>
    <property type="match status" value="1"/>
</dbReference>
<evidence type="ECO:0000259" key="1">
    <source>
        <dbReference type="Pfam" id="PF00462"/>
    </source>
</evidence>
<dbReference type="AlphaFoldDB" id="A0A1Y1VTL4"/>
<evidence type="ECO:0000313" key="3">
    <source>
        <dbReference type="Proteomes" id="UP000193922"/>
    </source>
</evidence>
<protein>
    <submittedName>
        <fullName evidence="2">Thioredoxin-like protein</fullName>
    </submittedName>
</protein>
<dbReference type="InterPro" id="IPR014025">
    <property type="entry name" value="Glutaredoxin_subgr"/>
</dbReference>
<dbReference type="GO" id="GO:0034599">
    <property type="term" value="P:cellular response to oxidative stress"/>
    <property type="evidence" value="ECO:0007669"/>
    <property type="project" value="TreeGrafter"/>
</dbReference>
<organism evidence="2 3">
    <name type="scientific">Linderina pennispora</name>
    <dbReference type="NCBI Taxonomy" id="61395"/>
    <lineage>
        <taxon>Eukaryota</taxon>
        <taxon>Fungi</taxon>
        <taxon>Fungi incertae sedis</taxon>
        <taxon>Zoopagomycota</taxon>
        <taxon>Kickxellomycotina</taxon>
        <taxon>Kickxellomycetes</taxon>
        <taxon>Kickxellales</taxon>
        <taxon>Kickxellaceae</taxon>
        <taxon>Linderina</taxon>
    </lineage>
</organism>
<dbReference type="OrthoDB" id="423313at2759"/>
<dbReference type="SUPFAM" id="SSF52833">
    <property type="entry name" value="Thioredoxin-like"/>
    <property type="match status" value="1"/>
</dbReference>
<name>A0A1Y1VTL4_9FUNG</name>
<dbReference type="GO" id="GO:0015038">
    <property type="term" value="F:glutathione disulfide oxidoreductase activity"/>
    <property type="evidence" value="ECO:0007669"/>
    <property type="project" value="TreeGrafter"/>
</dbReference>
<feature type="non-terminal residue" evidence="2">
    <location>
        <position position="84"/>
    </location>
</feature>
<dbReference type="Proteomes" id="UP000193922">
    <property type="component" value="Unassembled WGS sequence"/>
</dbReference>
<sequence length="84" mass="9265">LVMFSKTTCPEARMAKAVLEKYRQQHGLTDYFVALESDITAVKAALLSVSGRNTFPNIFVDGKSIGGSDELYDQHAKGELEELL</sequence>
<dbReference type="PANTHER" id="PTHR45694:SF18">
    <property type="entry name" value="GLUTAREDOXIN-1-RELATED"/>
    <property type="match status" value="1"/>
</dbReference>
<dbReference type="GO" id="GO:0005737">
    <property type="term" value="C:cytoplasm"/>
    <property type="evidence" value="ECO:0007669"/>
    <property type="project" value="TreeGrafter"/>
</dbReference>
<accession>A0A1Y1VTL4</accession>
<dbReference type="InterPro" id="IPR002109">
    <property type="entry name" value="Glutaredoxin"/>
</dbReference>
<dbReference type="STRING" id="61395.A0A1Y1VTL4"/>
<evidence type="ECO:0000313" key="2">
    <source>
        <dbReference type="EMBL" id="ORX64641.1"/>
    </source>
</evidence>
<reference evidence="2 3" key="1">
    <citation type="submission" date="2016-07" db="EMBL/GenBank/DDBJ databases">
        <title>Pervasive Adenine N6-methylation of Active Genes in Fungi.</title>
        <authorList>
            <consortium name="DOE Joint Genome Institute"/>
            <person name="Mondo S.J."/>
            <person name="Dannebaum R.O."/>
            <person name="Kuo R.C."/>
            <person name="Labutti K."/>
            <person name="Haridas S."/>
            <person name="Kuo A."/>
            <person name="Salamov A."/>
            <person name="Ahrendt S.R."/>
            <person name="Lipzen A."/>
            <person name="Sullivan W."/>
            <person name="Andreopoulos W.B."/>
            <person name="Clum A."/>
            <person name="Lindquist E."/>
            <person name="Daum C."/>
            <person name="Ramamoorthy G.K."/>
            <person name="Gryganskyi A."/>
            <person name="Culley D."/>
            <person name="Magnuson J.K."/>
            <person name="James T.Y."/>
            <person name="O'Malley M.A."/>
            <person name="Stajich J.E."/>
            <person name="Spatafora J.W."/>
            <person name="Visel A."/>
            <person name="Grigoriev I.V."/>
        </authorList>
    </citation>
    <scope>NUCLEOTIDE SEQUENCE [LARGE SCALE GENOMIC DNA]</scope>
    <source>
        <strain evidence="2 3">ATCC 12442</strain>
    </source>
</reference>
<dbReference type="EMBL" id="MCFD01000077">
    <property type="protein sequence ID" value="ORX64641.1"/>
    <property type="molecule type" value="Genomic_DNA"/>
</dbReference>
<dbReference type="RefSeq" id="XP_040739317.1">
    <property type="nucleotide sequence ID" value="XM_040884232.1"/>
</dbReference>